<sequence>MTGNLKGRKITKKIPMVLEIGIKKLPKKEQEFKFLLFDIFS</sequence>
<proteinExistence type="predicted"/>
<accession>A0A327P9J1</accession>
<organism evidence="1 2">
    <name type="scientific">Algoriphagus yeomjeoni</name>
    <dbReference type="NCBI Taxonomy" id="291403"/>
    <lineage>
        <taxon>Bacteria</taxon>
        <taxon>Pseudomonadati</taxon>
        <taxon>Bacteroidota</taxon>
        <taxon>Cytophagia</taxon>
        <taxon>Cytophagales</taxon>
        <taxon>Cyclobacteriaceae</taxon>
        <taxon>Algoriphagus</taxon>
    </lineage>
</organism>
<dbReference type="EMBL" id="QLLK01000007">
    <property type="protein sequence ID" value="RAI88383.1"/>
    <property type="molecule type" value="Genomic_DNA"/>
</dbReference>
<reference evidence="1 2" key="1">
    <citation type="submission" date="2018-06" db="EMBL/GenBank/DDBJ databases">
        <title>Genomic Encyclopedia of Archaeal and Bacterial Type Strains, Phase II (KMG-II): from individual species to whole genera.</title>
        <authorList>
            <person name="Goeker M."/>
        </authorList>
    </citation>
    <scope>NUCLEOTIDE SEQUENCE [LARGE SCALE GENOMIC DNA]</scope>
    <source>
        <strain evidence="1 2">DSM 23446</strain>
    </source>
</reference>
<name>A0A327P9J1_9BACT</name>
<dbReference type="AlphaFoldDB" id="A0A327P9J1"/>
<gene>
    <name evidence="1" type="ORF">LV83_02683</name>
</gene>
<comment type="caution">
    <text evidence="1">The sequence shown here is derived from an EMBL/GenBank/DDBJ whole genome shotgun (WGS) entry which is preliminary data.</text>
</comment>
<keyword evidence="2" id="KW-1185">Reference proteome</keyword>
<protein>
    <submittedName>
        <fullName evidence="1">Uncharacterized protein</fullName>
    </submittedName>
</protein>
<evidence type="ECO:0000313" key="2">
    <source>
        <dbReference type="Proteomes" id="UP000249610"/>
    </source>
</evidence>
<dbReference type="Proteomes" id="UP000249610">
    <property type="component" value="Unassembled WGS sequence"/>
</dbReference>
<evidence type="ECO:0000313" key="1">
    <source>
        <dbReference type="EMBL" id="RAI88383.1"/>
    </source>
</evidence>